<organism evidence="1 2">
    <name type="scientific">Microcystis flos-aquae TF09</name>
    <dbReference type="NCBI Taxonomy" id="2060473"/>
    <lineage>
        <taxon>Bacteria</taxon>
        <taxon>Bacillati</taxon>
        <taxon>Cyanobacteriota</taxon>
        <taxon>Cyanophyceae</taxon>
        <taxon>Oscillatoriophycideae</taxon>
        <taxon>Chroococcales</taxon>
        <taxon>Microcystaceae</taxon>
        <taxon>Microcystis</taxon>
    </lineage>
</organism>
<evidence type="ECO:0000313" key="1">
    <source>
        <dbReference type="EMBL" id="REJ40234.1"/>
    </source>
</evidence>
<sequence length="213" mass="24374">MPKIDTKKLLVEGAEELRVIPQLMEANGVTWNRGEEPLNIINCDGVENLLKPKYISAQLKTPNGLTHLGIVIDADEEPDNRWKSLYNACLPNIPNLPQNLPAAGLIITLESGIKFGVWMMPDNQSRGMLETFLAYLVPDNNLWQYTHNKVIEAKQQGATYRDYHLDKAKIHTYLAWQDPPGKQLHDAVKQRILNQSYPQSANFLRWLQELYEI</sequence>
<accession>A0A3E0KYR4</accession>
<comment type="caution">
    <text evidence="1">The sequence shown here is derived from an EMBL/GenBank/DDBJ whole genome shotgun (WGS) entry which is preliminary data.</text>
</comment>
<name>A0A3E0KYR4_9CHRO</name>
<dbReference type="Proteomes" id="UP000256873">
    <property type="component" value="Unassembled WGS sequence"/>
</dbReference>
<protein>
    <recommendedName>
        <fullName evidence="3">DUF4276 family protein</fullName>
    </recommendedName>
</protein>
<proteinExistence type="predicted"/>
<gene>
    <name evidence="1" type="ORF">DWQ54_18025</name>
</gene>
<reference evidence="1 2" key="1">
    <citation type="submission" date="2017-10" db="EMBL/GenBank/DDBJ databases">
        <title>A large-scale comparative metagenomic study reveals the eutrophication-driven functional interactions in six Microcystis-epibionts communities.</title>
        <authorList>
            <person name="Li Q."/>
            <person name="Lin F."/>
        </authorList>
    </citation>
    <scope>NUCLEOTIDE SEQUENCE [LARGE SCALE GENOMIC DNA]</scope>
    <source>
        <strain evidence="1">TF09</strain>
    </source>
</reference>
<evidence type="ECO:0000313" key="2">
    <source>
        <dbReference type="Proteomes" id="UP000256873"/>
    </source>
</evidence>
<dbReference type="Pfam" id="PF11536">
    <property type="entry name" value="DUF3226"/>
    <property type="match status" value="1"/>
</dbReference>
<evidence type="ECO:0008006" key="3">
    <source>
        <dbReference type="Google" id="ProtNLM"/>
    </source>
</evidence>
<dbReference type="EMBL" id="QQWC01000005">
    <property type="protein sequence ID" value="REJ40234.1"/>
    <property type="molecule type" value="Genomic_DNA"/>
</dbReference>
<dbReference type="AlphaFoldDB" id="A0A3E0KYR4"/>
<dbReference type="InterPro" id="IPR024508">
    <property type="entry name" value="DUF3226"/>
</dbReference>